<organism evidence="1 2">
    <name type="scientific">Antarcticirhabdus aurantiaca</name>
    <dbReference type="NCBI Taxonomy" id="2606717"/>
    <lineage>
        <taxon>Bacteria</taxon>
        <taxon>Pseudomonadati</taxon>
        <taxon>Pseudomonadota</taxon>
        <taxon>Alphaproteobacteria</taxon>
        <taxon>Hyphomicrobiales</taxon>
        <taxon>Aurantimonadaceae</taxon>
        <taxon>Antarcticirhabdus</taxon>
    </lineage>
</organism>
<dbReference type="EMBL" id="CP113520">
    <property type="protein sequence ID" value="WAJ30416.1"/>
    <property type="molecule type" value="Genomic_DNA"/>
</dbReference>
<proteinExistence type="predicted"/>
<evidence type="ECO:0000313" key="1">
    <source>
        <dbReference type="EMBL" id="WAJ30416.1"/>
    </source>
</evidence>
<accession>A0ACD4NUM5</accession>
<reference evidence="1" key="1">
    <citation type="submission" date="2022-11" db="EMBL/GenBank/DDBJ databases">
        <title>beta-Carotene-producing bacterium, Jeongeuplla avenae sp. nov., alleviates the salt stress of Arabidopsis seedlings.</title>
        <authorList>
            <person name="Jiang L."/>
            <person name="Lee J."/>
        </authorList>
    </citation>
    <scope>NUCLEOTIDE SEQUENCE</scope>
    <source>
        <strain evidence="1">DY_R2A_6</strain>
    </source>
</reference>
<gene>
    <name evidence="1" type="ORF">OXU80_09535</name>
</gene>
<sequence>MNPILSLYVRHLVREGTLLVTDSAGRQSRWGDGSGKPVHVRLKTRAAERAVALNPGLAFPERYMDGEIDMVEGTIHDLLALVFRNAGTHATDEPWMRAAETLGALLKPLRLRNTPGRSRRNVEHHYDLSGALYDLFLDADRQYSCAYFESPADDLETAQLAKKRHIAAKLHIDRPDLSVLDIGCGWGGLGLYLARHCASEVTGITLSTEQEGVANRRAEDQGLAARARFRIEDYRHTAGRFDRIVSVGMFEHVGPRFYADYFGAARRLLADDGVMLLHTIGRLEGPAETNAFIAKHIFPGGTLPALSEILPATERAGLVVTDVEVLRLHYAETLKAWRLRFAARREEAKALYDERFCRMWEFYLSAAECGFRWQNLVVFQIQLARRIDALPVTRDYIAQAESRLRLLDGGAARPPVAAVPDARLAG</sequence>
<evidence type="ECO:0000313" key="2">
    <source>
        <dbReference type="Proteomes" id="UP001163223"/>
    </source>
</evidence>
<dbReference type="Proteomes" id="UP001163223">
    <property type="component" value="Chromosome"/>
</dbReference>
<protein>
    <submittedName>
        <fullName evidence="1">Cyclopropane-fatty-acyl-phospholipid synthase</fullName>
    </submittedName>
</protein>
<keyword evidence="2" id="KW-1185">Reference proteome</keyword>
<name>A0ACD4NUM5_9HYPH</name>